<dbReference type="GO" id="GO:0004222">
    <property type="term" value="F:metalloendopeptidase activity"/>
    <property type="evidence" value="ECO:0007669"/>
    <property type="project" value="InterPro"/>
</dbReference>
<evidence type="ECO:0000313" key="13">
    <source>
        <dbReference type="Proteomes" id="UP000283589"/>
    </source>
</evidence>
<evidence type="ECO:0000256" key="8">
    <source>
        <dbReference type="RuleBase" id="RU004447"/>
    </source>
</evidence>
<dbReference type="Pfam" id="PF05193">
    <property type="entry name" value="Peptidase_M16_C"/>
    <property type="match status" value="2"/>
</dbReference>
<comment type="caution">
    <text evidence="12">The sequence shown here is derived from an EMBL/GenBank/DDBJ whole genome shotgun (WGS) entry which is preliminary data.</text>
</comment>
<feature type="chain" id="PRO_5019025759" evidence="9">
    <location>
        <begin position="21"/>
        <end position="936"/>
    </location>
</feature>
<evidence type="ECO:0000256" key="9">
    <source>
        <dbReference type="SAM" id="SignalP"/>
    </source>
</evidence>
<dbReference type="Pfam" id="PF00675">
    <property type="entry name" value="Peptidase_M16"/>
    <property type="match status" value="1"/>
</dbReference>
<evidence type="ECO:0000259" key="11">
    <source>
        <dbReference type="Pfam" id="PF05193"/>
    </source>
</evidence>
<dbReference type="InterPro" id="IPR050626">
    <property type="entry name" value="Peptidase_M16"/>
</dbReference>
<dbReference type="PANTHER" id="PTHR43690">
    <property type="entry name" value="NARDILYSIN"/>
    <property type="match status" value="1"/>
</dbReference>
<gene>
    <name evidence="12" type="ORF">DWW18_17800</name>
</gene>
<dbReference type="GO" id="GO:0046872">
    <property type="term" value="F:metal ion binding"/>
    <property type="evidence" value="ECO:0007669"/>
    <property type="project" value="UniProtKB-KW"/>
</dbReference>
<reference evidence="12 13" key="1">
    <citation type="submission" date="2018-08" db="EMBL/GenBank/DDBJ databases">
        <title>A genome reference for cultivated species of the human gut microbiota.</title>
        <authorList>
            <person name="Zou Y."/>
            <person name="Xue W."/>
            <person name="Luo G."/>
        </authorList>
    </citation>
    <scope>NUCLEOTIDE SEQUENCE [LARGE SCALE GENOMIC DNA]</scope>
    <source>
        <strain evidence="12 13">AF14-49</strain>
    </source>
</reference>
<dbReference type="Gene3D" id="3.30.830.10">
    <property type="entry name" value="Metalloenzyme, LuxS/M16 peptidase-like"/>
    <property type="match status" value="4"/>
</dbReference>
<dbReference type="GO" id="GO:0006508">
    <property type="term" value="P:proteolysis"/>
    <property type="evidence" value="ECO:0007669"/>
    <property type="project" value="UniProtKB-KW"/>
</dbReference>
<evidence type="ECO:0000313" key="12">
    <source>
        <dbReference type="EMBL" id="RGV31371.1"/>
    </source>
</evidence>
<name>A0A412WVN7_9BACT</name>
<dbReference type="EMBL" id="QRZA01000034">
    <property type="protein sequence ID" value="RGV31371.1"/>
    <property type="molecule type" value="Genomic_DNA"/>
</dbReference>
<keyword evidence="3" id="KW-0645">Protease</keyword>
<keyword evidence="5" id="KW-0378">Hydrolase</keyword>
<dbReference type="InterPro" id="IPR007863">
    <property type="entry name" value="Peptidase_M16_C"/>
</dbReference>
<keyword evidence="9" id="KW-0732">Signal</keyword>
<evidence type="ECO:0000256" key="6">
    <source>
        <dbReference type="ARBA" id="ARBA00022833"/>
    </source>
</evidence>
<dbReference type="Proteomes" id="UP000283589">
    <property type="component" value="Unassembled WGS sequence"/>
</dbReference>
<evidence type="ECO:0000256" key="7">
    <source>
        <dbReference type="ARBA" id="ARBA00023049"/>
    </source>
</evidence>
<keyword evidence="4" id="KW-0479">Metal-binding</keyword>
<dbReference type="STRING" id="1121130.GCA_000519105_03376"/>
<dbReference type="RefSeq" id="WP_118261369.1">
    <property type="nucleotide sequence ID" value="NZ_CALBWO010000020.1"/>
</dbReference>
<dbReference type="AlphaFoldDB" id="A0A412WVN7"/>
<accession>A0A412WVN7</accession>
<keyword evidence="7" id="KW-0482">Metalloprotease</keyword>
<dbReference type="InterPro" id="IPR011249">
    <property type="entry name" value="Metalloenz_LuxS/M16"/>
</dbReference>
<feature type="domain" description="Peptidase M16 C-terminal" evidence="11">
    <location>
        <begin position="208"/>
        <end position="391"/>
    </location>
</feature>
<dbReference type="PANTHER" id="PTHR43690:SF34">
    <property type="entry name" value="ZINC PROTEASE PQQL-LIKE"/>
    <property type="match status" value="1"/>
</dbReference>
<dbReference type="SUPFAM" id="SSF63411">
    <property type="entry name" value="LuxS/MPP-like metallohydrolase"/>
    <property type="match status" value="4"/>
</dbReference>
<comment type="cofactor">
    <cofactor evidence="1">
        <name>Zn(2+)</name>
        <dbReference type="ChEBI" id="CHEBI:29105"/>
    </cofactor>
</comment>
<dbReference type="PROSITE" id="PS00143">
    <property type="entry name" value="INSULINASE"/>
    <property type="match status" value="1"/>
</dbReference>
<protein>
    <submittedName>
        <fullName evidence="12">Insulinase family protein</fullName>
    </submittedName>
</protein>
<evidence type="ECO:0000256" key="1">
    <source>
        <dbReference type="ARBA" id="ARBA00001947"/>
    </source>
</evidence>
<evidence type="ECO:0000256" key="3">
    <source>
        <dbReference type="ARBA" id="ARBA00022670"/>
    </source>
</evidence>
<comment type="similarity">
    <text evidence="2 8">Belongs to the peptidase M16 family.</text>
</comment>
<sequence length="936" mass="107237">MIKYIIYTILFTLTISPLVAQDIGADQTIPMDPDIRIGKLDNGLTYYIRHSENPKNRGEFYIVHNVGAMQEEDNQNGLAHFLEHMAFNGTKHFPKKTMLEYLASIGVRFGTNVNAFTSRNVTAYNISEVPLVRGTIIDTVLLMLHDWSSYITCDSAEIEAERGVIREEWRTRDIPRMRLSEQLNPVMYNHSKYAKRNVIGDINIIMNFKRQTLLDFYHKWYRPDLQAVIVIGDFDVNMMESKIKTILSPLPKALHPVQKEVYSVPDNQEPLVGISTDPDAGAMVVRLMYKLDLPSPSERQTVKAYKTDLKRSFISELFKKRIINKAAQGNPYIRQGSVNYTDLTPDKKMVFIMGAVKNNKVNEALNELAIEVERIKKHGFTPEEFNELQANMLKSVKLQMDQRKNLKSVDMVKACLAHFTTGAPIPSNDFLEKMSVSTLQNLTLEELNRTALEMFSDDNILITVLGPRRENISYPNEQELIATVRNAKDQDLTPYIHRTLKDTRLITKTPQAGNIREEKKNDTMGTIEWTLSNGAKVIIKSYPTKKDIVDIKGFSQGGTSTLPEEELSNGFMANNFCQLMGVKNFSRSDLKQINVGKVISITPEIGEYHETLSGYAAKRDLETLMQMIYLYVTEPNFDQQEFNRQIEKIKSTLNNRKGLPKAEYSQEIRGVKYNQHPRKTSMTLEKANTITFEKTKQIYQERFANAEDFTFILTGDIELEKLKPLVETYIASLPTTGIKQEYKDNHVRYAKGKIIRHIEKELTTDKASISVLYTAKLPYSADNKILSAAFRYILRDRYMKSIREEKGGAYSVSVNATEEAVPTNQIAIEVNFDTAPFMADEMLEIVQKEIDDLVKNGPSSSELENAQHYFNKLYKTNISSNAYWQETLSDYYLHGIDNFTNYENKMSNLTPSDIRKFAKTVFGQKNKMEFVLLPKK</sequence>
<feature type="signal peptide" evidence="9">
    <location>
        <begin position="1"/>
        <end position="20"/>
    </location>
</feature>
<proteinExistence type="inferred from homology"/>
<dbReference type="InterPro" id="IPR001431">
    <property type="entry name" value="Pept_M16_Zn_BS"/>
</dbReference>
<dbReference type="InterPro" id="IPR011765">
    <property type="entry name" value="Pept_M16_N"/>
</dbReference>
<evidence type="ECO:0000256" key="2">
    <source>
        <dbReference type="ARBA" id="ARBA00007261"/>
    </source>
</evidence>
<evidence type="ECO:0000256" key="5">
    <source>
        <dbReference type="ARBA" id="ARBA00022801"/>
    </source>
</evidence>
<feature type="domain" description="Peptidase M16 N-terminal" evidence="10">
    <location>
        <begin position="59"/>
        <end position="185"/>
    </location>
</feature>
<feature type="domain" description="Peptidase M16 C-terminal" evidence="11">
    <location>
        <begin position="690"/>
        <end position="868"/>
    </location>
</feature>
<evidence type="ECO:0000256" key="4">
    <source>
        <dbReference type="ARBA" id="ARBA00022723"/>
    </source>
</evidence>
<organism evidence="12 13">
    <name type="scientific">Butyricimonas virosa</name>
    <dbReference type="NCBI Taxonomy" id="544645"/>
    <lineage>
        <taxon>Bacteria</taxon>
        <taxon>Pseudomonadati</taxon>
        <taxon>Bacteroidota</taxon>
        <taxon>Bacteroidia</taxon>
        <taxon>Bacteroidales</taxon>
        <taxon>Odoribacteraceae</taxon>
        <taxon>Butyricimonas</taxon>
    </lineage>
</organism>
<keyword evidence="6" id="KW-0862">Zinc</keyword>
<evidence type="ECO:0000259" key="10">
    <source>
        <dbReference type="Pfam" id="PF00675"/>
    </source>
</evidence>